<dbReference type="Proteomes" id="UP000321291">
    <property type="component" value="Chromosome"/>
</dbReference>
<evidence type="ECO:0000313" key="3">
    <source>
        <dbReference type="Proteomes" id="UP000321291"/>
    </source>
</evidence>
<dbReference type="KEGG" id="agi:FSB73_06715"/>
<dbReference type="OrthoDB" id="666719at2"/>
<feature type="signal peptide" evidence="1">
    <location>
        <begin position="1"/>
        <end position="19"/>
    </location>
</feature>
<accession>A0A5B8VMC8</accession>
<keyword evidence="3" id="KW-1185">Reference proteome</keyword>
<organism evidence="2 3">
    <name type="scientific">Arachidicoccus ginsenosidivorans</name>
    <dbReference type="NCBI Taxonomy" id="496057"/>
    <lineage>
        <taxon>Bacteria</taxon>
        <taxon>Pseudomonadati</taxon>
        <taxon>Bacteroidota</taxon>
        <taxon>Chitinophagia</taxon>
        <taxon>Chitinophagales</taxon>
        <taxon>Chitinophagaceae</taxon>
        <taxon>Arachidicoccus</taxon>
    </lineage>
</organism>
<proteinExistence type="predicted"/>
<sequence length="216" mass="24241">MKKVLFIAFMAMVCHSGFAQDNDATDSLSGRKKTSLVNINTTGKDGKSKTTKVKVDIVHRSKNAYFEINPTVEFGWNRFMDHGKLKVGSNNSDLRLDKGPEFAFYPVVGGVYLDKGHFLKLSTALGITWNTYHFEKDITLEKGQDMLTIIPEGDIHFSKNLLRSRYLTMPLIFSIYPVRKSEFQINMGVEGGILLGAKTKQISKEEGKVKVRGISI</sequence>
<reference evidence="2 3" key="1">
    <citation type="journal article" date="2017" name="Int. J. Syst. Evol. Microbiol.">
        <title>Arachidicoccus ginsenosidivorans sp. nov., with ginsenoside-converting activity isolated from ginseng cultivating soil.</title>
        <authorList>
            <person name="Siddiqi M.Z."/>
            <person name="Aslam Z."/>
            <person name="Im W.T."/>
        </authorList>
    </citation>
    <scope>NUCLEOTIDE SEQUENCE [LARGE SCALE GENOMIC DNA]</scope>
    <source>
        <strain evidence="2 3">Gsoil 809</strain>
    </source>
</reference>
<keyword evidence="1" id="KW-0732">Signal</keyword>
<name>A0A5B8VMC8_9BACT</name>
<evidence type="ECO:0000313" key="2">
    <source>
        <dbReference type="EMBL" id="QEC71408.1"/>
    </source>
</evidence>
<protein>
    <recommendedName>
        <fullName evidence="4">PorT family protein</fullName>
    </recommendedName>
</protein>
<dbReference type="RefSeq" id="WP_146780766.1">
    <property type="nucleotide sequence ID" value="NZ_CP042434.1"/>
</dbReference>
<feature type="chain" id="PRO_5022691991" description="PorT family protein" evidence="1">
    <location>
        <begin position="20"/>
        <end position="216"/>
    </location>
</feature>
<dbReference type="AlphaFoldDB" id="A0A5B8VMC8"/>
<dbReference type="EMBL" id="CP042434">
    <property type="protein sequence ID" value="QEC71408.1"/>
    <property type="molecule type" value="Genomic_DNA"/>
</dbReference>
<evidence type="ECO:0000256" key="1">
    <source>
        <dbReference type="SAM" id="SignalP"/>
    </source>
</evidence>
<gene>
    <name evidence="2" type="ORF">FSB73_06715</name>
</gene>
<evidence type="ECO:0008006" key="4">
    <source>
        <dbReference type="Google" id="ProtNLM"/>
    </source>
</evidence>